<dbReference type="RefSeq" id="WP_012934467.1">
    <property type="nucleotide sequence ID" value="NC_013739.1"/>
</dbReference>
<evidence type="ECO:0000313" key="4">
    <source>
        <dbReference type="Proteomes" id="UP000008229"/>
    </source>
</evidence>
<feature type="signal peptide" evidence="2">
    <location>
        <begin position="1"/>
        <end position="20"/>
    </location>
</feature>
<feature type="chain" id="PRO_5039152383" evidence="2">
    <location>
        <begin position="21"/>
        <end position="182"/>
    </location>
</feature>
<keyword evidence="4" id="KW-1185">Reference proteome</keyword>
<name>D3FC01_CONWI</name>
<reference evidence="4" key="2">
    <citation type="submission" date="2010-01" db="EMBL/GenBank/DDBJ databases">
        <title>The complete genome of Conexibacter woesei DSM 14684.</title>
        <authorList>
            <consortium name="US DOE Joint Genome Institute (JGI-PGF)"/>
            <person name="Lucas S."/>
            <person name="Copeland A."/>
            <person name="Lapidus A."/>
            <person name="Glavina del Rio T."/>
            <person name="Dalin E."/>
            <person name="Tice H."/>
            <person name="Bruce D."/>
            <person name="Goodwin L."/>
            <person name="Pitluck S."/>
            <person name="Kyrpides N."/>
            <person name="Mavromatis K."/>
            <person name="Ivanova N."/>
            <person name="Mikhailova N."/>
            <person name="Chertkov O."/>
            <person name="Brettin T."/>
            <person name="Detter J.C."/>
            <person name="Han C."/>
            <person name="Larimer F."/>
            <person name="Land M."/>
            <person name="Hauser L."/>
            <person name="Markowitz V."/>
            <person name="Cheng J.-F."/>
            <person name="Hugenholtz P."/>
            <person name="Woyke T."/>
            <person name="Wu D."/>
            <person name="Pukall R."/>
            <person name="Steenblock K."/>
            <person name="Schneider S."/>
            <person name="Klenk H.-P."/>
            <person name="Eisen J.A."/>
        </authorList>
    </citation>
    <scope>NUCLEOTIDE SEQUENCE [LARGE SCALE GENOMIC DNA]</scope>
    <source>
        <strain evidence="4">DSM 14684 / CIP 108061 / JCM 11494 / NBRC 100937 / ID131577</strain>
    </source>
</reference>
<dbReference type="STRING" id="469383.Cwoe_2997"/>
<dbReference type="KEGG" id="cwo:Cwoe_2997"/>
<sequence precursor="true">MVSRLFIAGACALGIGGALAGAALAEDPDMSGWSDASKLAPTSVQVWGPGGLERTIDCPTLTADPVCDPTPWPTNYDPLIAARDRAFRALSRAGRWFSAGGWDPAFAAIDAADASGGPGAAKAETDIMQVTLVGRDVALVGTAAGGEAKRKAVVRAAKKQRAAKRKRGRGANGAAKAGPKRP</sequence>
<feature type="compositionally biased region" description="Low complexity" evidence="1">
    <location>
        <begin position="172"/>
        <end position="182"/>
    </location>
</feature>
<dbReference type="EMBL" id="CP001854">
    <property type="protein sequence ID" value="ADB51416.1"/>
    <property type="molecule type" value="Genomic_DNA"/>
</dbReference>
<organism evidence="3 4">
    <name type="scientific">Conexibacter woesei (strain DSM 14684 / CCUG 47730 / CIP 108061 / JCM 11494 / NBRC 100937 / ID131577)</name>
    <dbReference type="NCBI Taxonomy" id="469383"/>
    <lineage>
        <taxon>Bacteria</taxon>
        <taxon>Bacillati</taxon>
        <taxon>Actinomycetota</taxon>
        <taxon>Thermoleophilia</taxon>
        <taxon>Solirubrobacterales</taxon>
        <taxon>Conexibacteraceae</taxon>
        <taxon>Conexibacter</taxon>
    </lineage>
</organism>
<evidence type="ECO:0000256" key="1">
    <source>
        <dbReference type="SAM" id="MobiDB-lite"/>
    </source>
</evidence>
<proteinExistence type="predicted"/>
<dbReference type="Proteomes" id="UP000008229">
    <property type="component" value="Chromosome"/>
</dbReference>
<feature type="region of interest" description="Disordered" evidence="1">
    <location>
        <begin position="151"/>
        <end position="182"/>
    </location>
</feature>
<feature type="compositionally biased region" description="Basic residues" evidence="1">
    <location>
        <begin position="151"/>
        <end position="169"/>
    </location>
</feature>
<dbReference type="AlphaFoldDB" id="D3FC01"/>
<evidence type="ECO:0000313" key="3">
    <source>
        <dbReference type="EMBL" id="ADB51416.1"/>
    </source>
</evidence>
<gene>
    <name evidence="3" type="ordered locus">Cwoe_2997</name>
</gene>
<keyword evidence="2" id="KW-0732">Signal</keyword>
<protein>
    <submittedName>
        <fullName evidence="3">Uncharacterized protein</fullName>
    </submittedName>
</protein>
<dbReference type="HOGENOM" id="CLU_1479672_0_0_11"/>
<evidence type="ECO:0000256" key="2">
    <source>
        <dbReference type="SAM" id="SignalP"/>
    </source>
</evidence>
<reference evidence="3 4" key="1">
    <citation type="journal article" date="2010" name="Stand. Genomic Sci.">
        <title>Complete genome sequence of Conexibacter woesei type strain (ID131577).</title>
        <authorList>
            <person name="Pukall R."/>
            <person name="Lapidus A."/>
            <person name="Glavina Del Rio T."/>
            <person name="Copeland A."/>
            <person name="Tice H."/>
            <person name="Cheng J.-F."/>
            <person name="Lucas S."/>
            <person name="Chen F."/>
            <person name="Nolan M."/>
            <person name="Bruce D."/>
            <person name="Goodwin L."/>
            <person name="Pitluck S."/>
            <person name="Mavromatis K."/>
            <person name="Ivanova N."/>
            <person name="Ovchinnikova G."/>
            <person name="Pati A."/>
            <person name="Chen A."/>
            <person name="Palaniappan K."/>
            <person name="Land M."/>
            <person name="Hauser L."/>
            <person name="Chang Y.-J."/>
            <person name="Jeffries C.D."/>
            <person name="Chain P."/>
            <person name="Meincke L."/>
            <person name="Sims D."/>
            <person name="Brettin T."/>
            <person name="Detter J.C."/>
            <person name="Rohde M."/>
            <person name="Goeker M."/>
            <person name="Bristow J."/>
            <person name="Eisen J.A."/>
            <person name="Markowitz V."/>
            <person name="Kyrpides N.C."/>
            <person name="Klenk H.-P."/>
            <person name="Hugenholtz P."/>
        </authorList>
    </citation>
    <scope>NUCLEOTIDE SEQUENCE [LARGE SCALE GENOMIC DNA]</scope>
    <source>
        <strain evidence="4">DSM 14684 / CIP 108061 / JCM 11494 / NBRC 100937 / ID131577</strain>
    </source>
</reference>
<accession>D3FC01</accession>